<dbReference type="InterPro" id="IPR050628">
    <property type="entry name" value="SNF2_RAD54_helicase_TF"/>
</dbReference>
<dbReference type="GO" id="GO:0008094">
    <property type="term" value="F:ATP-dependent activity, acting on DNA"/>
    <property type="evidence" value="ECO:0007669"/>
    <property type="project" value="TreeGrafter"/>
</dbReference>
<gene>
    <name evidence="5" type="ORF">PCANC_12098</name>
</gene>
<evidence type="ECO:0000259" key="4">
    <source>
        <dbReference type="PROSITE" id="PS51192"/>
    </source>
</evidence>
<name>A0A2N5UWX0_9BASI</name>
<dbReference type="GO" id="GO:0016787">
    <property type="term" value="F:hydrolase activity"/>
    <property type="evidence" value="ECO:0007669"/>
    <property type="project" value="UniProtKB-KW"/>
</dbReference>
<dbReference type="InterPro" id="IPR027417">
    <property type="entry name" value="P-loop_NTPase"/>
</dbReference>
<dbReference type="Proteomes" id="UP000235388">
    <property type="component" value="Unassembled WGS sequence"/>
</dbReference>
<keyword evidence="3" id="KW-0067">ATP-binding</keyword>
<evidence type="ECO:0000256" key="1">
    <source>
        <dbReference type="ARBA" id="ARBA00022741"/>
    </source>
</evidence>
<dbReference type="PANTHER" id="PTHR45626:SF22">
    <property type="entry name" value="DNA REPAIR PROTEIN RAD5"/>
    <property type="match status" value="1"/>
</dbReference>
<evidence type="ECO:0000313" key="5">
    <source>
        <dbReference type="EMBL" id="PLW42232.1"/>
    </source>
</evidence>
<evidence type="ECO:0000256" key="3">
    <source>
        <dbReference type="ARBA" id="ARBA00022840"/>
    </source>
</evidence>
<evidence type="ECO:0000313" key="6">
    <source>
        <dbReference type="Proteomes" id="UP000235388"/>
    </source>
</evidence>
<dbReference type="AlphaFoldDB" id="A0A2N5UWX0"/>
<dbReference type="SUPFAM" id="SSF52540">
    <property type="entry name" value="P-loop containing nucleoside triphosphate hydrolases"/>
    <property type="match status" value="1"/>
</dbReference>
<dbReference type="Pfam" id="PF00176">
    <property type="entry name" value="SNF2-rel_dom"/>
    <property type="match status" value="1"/>
</dbReference>
<dbReference type="OrthoDB" id="423559at2759"/>
<dbReference type="GO" id="GO:0006281">
    <property type="term" value="P:DNA repair"/>
    <property type="evidence" value="ECO:0007669"/>
    <property type="project" value="TreeGrafter"/>
</dbReference>
<keyword evidence="1" id="KW-0547">Nucleotide-binding</keyword>
<accession>A0A2N5UWX0</accession>
<dbReference type="Gene3D" id="3.40.50.10810">
    <property type="entry name" value="Tandem AAA-ATPase domain"/>
    <property type="match status" value="1"/>
</dbReference>
<protein>
    <recommendedName>
        <fullName evidence="4">Helicase ATP-binding domain-containing protein</fullName>
    </recommendedName>
</protein>
<sequence>MEDQDHSRLRGSILADDMGLGKTLTTLALILATSSQGRRFQEADPQHRSCATLVICPPSTLSTWKHEISQRFTEHSITYKVFHGPKRKDLELEDLQSAMVVLTTYDMIGKSGNEKHPNVLTVGSLKLCWFRIVLDEAQYVMFQPTGLRVYNSWIIILCSA</sequence>
<dbReference type="PANTHER" id="PTHR45626">
    <property type="entry name" value="TRANSCRIPTION TERMINATION FACTOR 2-RELATED"/>
    <property type="match status" value="1"/>
</dbReference>
<keyword evidence="6" id="KW-1185">Reference proteome</keyword>
<dbReference type="InterPro" id="IPR000330">
    <property type="entry name" value="SNF2_N"/>
</dbReference>
<organism evidence="5 6">
    <name type="scientific">Puccinia coronata f. sp. avenae</name>
    <dbReference type="NCBI Taxonomy" id="200324"/>
    <lineage>
        <taxon>Eukaryota</taxon>
        <taxon>Fungi</taxon>
        <taxon>Dikarya</taxon>
        <taxon>Basidiomycota</taxon>
        <taxon>Pucciniomycotina</taxon>
        <taxon>Pucciniomycetes</taxon>
        <taxon>Pucciniales</taxon>
        <taxon>Pucciniaceae</taxon>
        <taxon>Puccinia</taxon>
    </lineage>
</organism>
<dbReference type="InterPro" id="IPR014001">
    <property type="entry name" value="Helicase_ATP-bd"/>
</dbReference>
<comment type="caution">
    <text evidence="5">The sequence shown here is derived from an EMBL/GenBank/DDBJ whole genome shotgun (WGS) entry which is preliminary data.</text>
</comment>
<dbReference type="STRING" id="200324.A0A2N5UWX0"/>
<keyword evidence="2" id="KW-0378">Hydrolase</keyword>
<evidence type="ECO:0000256" key="2">
    <source>
        <dbReference type="ARBA" id="ARBA00022801"/>
    </source>
</evidence>
<reference evidence="5 6" key="1">
    <citation type="submission" date="2017-11" db="EMBL/GenBank/DDBJ databases">
        <title>De novo assembly and phasing of dikaryotic genomes from two isolates of Puccinia coronata f. sp. avenae, the causal agent of oat crown rust.</title>
        <authorList>
            <person name="Miller M.E."/>
            <person name="Zhang Y."/>
            <person name="Omidvar V."/>
            <person name="Sperschneider J."/>
            <person name="Schwessinger B."/>
            <person name="Raley C."/>
            <person name="Palmer J.M."/>
            <person name="Garnica D."/>
            <person name="Upadhyaya N."/>
            <person name="Rathjen J."/>
            <person name="Taylor J.M."/>
            <person name="Park R.F."/>
            <person name="Dodds P.N."/>
            <person name="Hirsch C.D."/>
            <person name="Kianian S.F."/>
            <person name="Figueroa M."/>
        </authorList>
    </citation>
    <scope>NUCLEOTIDE SEQUENCE [LARGE SCALE GENOMIC DNA]</scope>
    <source>
        <strain evidence="5">12NC29</strain>
    </source>
</reference>
<dbReference type="InterPro" id="IPR038718">
    <property type="entry name" value="SNF2-like_sf"/>
</dbReference>
<feature type="domain" description="Helicase ATP-binding" evidence="4">
    <location>
        <begin position="3"/>
        <end position="160"/>
    </location>
</feature>
<dbReference type="PROSITE" id="PS51192">
    <property type="entry name" value="HELICASE_ATP_BIND_1"/>
    <property type="match status" value="1"/>
</dbReference>
<dbReference type="GO" id="GO:0005524">
    <property type="term" value="F:ATP binding"/>
    <property type="evidence" value="ECO:0007669"/>
    <property type="project" value="UniProtKB-KW"/>
</dbReference>
<proteinExistence type="predicted"/>
<dbReference type="GO" id="GO:0005634">
    <property type="term" value="C:nucleus"/>
    <property type="evidence" value="ECO:0007669"/>
    <property type="project" value="TreeGrafter"/>
</dbReference>
<dbReference type="EMBL" id="PGCJ01000160">
    <property type="protein sequence ID" value="PLW42232.1"/>
    <property type="molecule type" value="Genomic_DNA"/>
</dbReference>